<feature type="domain" description="Carbohydrate kinase FGGY N-terminal" evidence="5">
    <location>
        <begin position="8"/>
        <end position="83"/>
    </location>
</feature>
<comment type="caution">
    <text evidence="7">The sequence shown here is derived from an EMBL/GenBank/DDBJ whole genome shotgun (WGS) entry which is preliminary data.</text>
</comment>
<evidence type="ECO:0000313" key="7">
    <source>
        <dbReference type="EMBL" id="KAG0259664.1"/>
    </source>
</evidence>
<evidence type="ECO:0000256" key="2">
    <source>
        <dbReference type="ARBA" id="ARBA00022679"/>
    </source>
</evidence>
<evidence type="ECO:0000259" key="5">
    <source>
        <dbReference type="Pfam" id="PF00370"/>
    </source>
</evidence>
<evidence type="ECO:0000256" key="4">
    <source>
        <dbReference type="SAM" id="MobiDB-lite"/>
    </source>
</evidence>
<dbReference type="PANTHER" id="PTHR43435">
    <property type="entry name" value="RIBULOKINASE"/>
    <property type="match status" value="1"/>
</dbReference>
<keyword evidence="3" id="KW-0418">Kinase</keyword>
<gene>
    <name evidence="7" type="ORF">DFQ27_003948</name>
</gene>
<dbReference type="Gene3D" id="3.30.420.40">
    <property type="match status" value="1"/>
</dbReference>
<dbReference type="InterPro" id="IPR006003">
    <property type="entry name" value="FGGY_RbtK-like"/>
</dbReference>
<evidence type="ECO:0000256" key="1">
    <source>
        <dbReference type="ARBA" id="ARBA00009156"/>
    </source>
</evidence>
<feature type="domain" description="Carbohydrate kinase FGGY C-terminal" evidence="6">
    <location>
        <begin position="325"/>
        <end position="503"/>
    </location>
</feature>
<feature type="compositionally biased region" description="Low complexity" evidence="4">
    <location>
        <begin position="212"/>
        <end position="226"/>
    </location>
</feature>
<protein>
    <recommendedName>
        <fullName evidence="9">Ribitol kinase</fullName>
    </recommendedName>
</protein>
<dbReference type="GO" id="GO:0019321">
    <property type="term" value="P:pentose metabolic process"/>
    <property type="evidence" value="ECO:0007669"/>
    <property type="project" value="TreeGrafter"/>
</dbReference>
<proteinExistence type="inferred from homology"/>
<dbReference type="OrthoDB" id="203824at2759"/>
<keyword evidence="2" id="KW-0808">Transferase</keyword>
<name>A0A9P6Q7F7_9FUNG</name>
<organism evidence="7 8">
    <name type="scientific">Actinomortierella ambigua</name>
    <dbReference type="NCBI Taxonomy" id="1343610"/>
    <lineage>
        <taxon>Eukaryota</taxon>
        <taxon>Fungi</taxon>
        <taxon>Fungi incertae sedis</taxon>
        <taxon>Mucoromycota</taxon>
        <taxon>Mortierellomycotina</taxon>
        <taxon>Mortierellomycetes</taxon>
        <taxon>Mortierellales</taxon>
        <taxon>Mortierellaceae</taxon>
        <taxon>Actinomortierella</taxon>
    </lineage>
</organism>
<evidence type="ECO:0008006" key="9">
    <source>
        <dbReference type="Google" id="ProtNLM"/>
    </source>
</evidence>
<evidence type="ECO:0000259" key="6">
    <source>
        <dbReference type="Pfam" id="PF02782"/>
    </source>
</evidence>
<evidence type="ECO:0000313" key="8">
    <source>
        <dbReference type="Proteomes" id="UP000807716"/>
    </source>
</evidence>
<dbReference type="Pfam" id="PF00370">
    <property type="entry name" value="FGGY_N"/>
    <property type="match status" value="1"/>
</dbReference>
<dbReference type="EMBL" id="JAAAJB010000276">
    <property type="protein sequence ID" value="KAG0259664.1"/>
    <property type="molecule type" value="Genomic_DNA"/>
</dbReference>
<reference evidence="7" key="1">
    <citation type="journal article" date="2020" name="Fungal Divers.">
        <title>Resolving the Mortierellaceae phylogeny through synthesis of multi-gene phylogenetics and phylogenomics.</title>
        <authorList>
            <person name="Vandepol N."/>
            <person name="Liber J."/>
            <person name="Desiro A."/>
            <person name="Na H."/>
            <person name="Kennedy M."/>
            <person name="Barry K."/>
            <person name="Grigoriev I.V."/>
            <person name="Miller A.N."/>
            <person name="O'Donnell K."/>
            <person name="Stajich J.E."/>
            <person name="Bonito G."/>
        </authorList>
    </citation>
    <scope>NUCLEOTIDE SEQUENCE</scope>
    <source>
        <strain evidence="7">BC1065</strain>
    </source>
</reference>
<accession>A0A9P6Q7F7</accession>
<dbReference type="CDD" id="cd07782">
    <property type="entry name" value="ASKHA_NBD_FGGY_D-RBK"/>
    <property type="match status" value="1"/>
</dbReference>
<dbReference type="InterPro" id="IPR018485">
    <property type="entry name" value="FGGY_C"/>
</dbReference>
<dbReference type="InterPro" id="IPR000577">
    <property type="entry name" value="Carb_kinase_FGGY"/>
</dbReference>
<dbReference type="PANTHER" id="PTHR43435:SF4">
    <property type="entry name" value="FGGY CARBOHYDRATE KINASE DOMAIN-CONTAINING PROTEIN"/>
    <property type="match status" value="1"/>
</dbReference>
<sequence>MDRQGNVFLGIDVGSGSSRAALISDSGELLAIASTPFTTYRPHADFFEQSTQEIWQSVCTSVQAALNKAEMDPHRIKGIGFDATCSLVVSTSGSTPESARPVSISPSSQFEDTNRDIIMWCDHRAKEQAKRITATKHEILKSVGGVMSLEMELPKTLWLKDHMPEEKWKTVGRLFDLPDFLTFKACGETFPSRCSVVCKWCYSARPENGENDSSGSGSDDGSDDSICAGSASGWPADFLMQIGLPELVENHCEKLCGPGNTDQTVHYAGEYIGGLTEKAAQELGLVPGIAVGAAVIDAYAGAIGTLGASVAGKQPSIGEAQTRIAIICGTSSCHLAMSKKKIFVPAYAQALDLAAAEQPALSIYTFLNRRVESLFKASSLPHLAYLTKTLHLTPDHHGNRSPLADETMRGLITGLDLHGNTVDGLALLYLATLQALALGTQQILEALQRGGYEIDTICISGGQSLNELFVQILADVTQKPIVHSHAGGEASVVFGAAICGKVAYETGERKQKEGKVDDMRTALWEAMTSLTRAERTVEPTRDQVLQQFYRNKYRVLEAMQHDQRKYADIMARTD</sequence>
<evidence type="ECO:0000256" key="3">
    <source>
        <dbReference type="ARBA" id="ARBA00022777"/>
    </source>
</evidence>
<keyword evidence="8" id="KW-1185">Reference proteome</keyword>
<dbReference type="SUPFAM" id="SSF53067">
    <property type="entry name" value="Actin-like ATPase domain"/>
    <property type="match status" value="2"/>
</dbReference>
<dbReference type="GO" id="GO:0005737">
    <property type="term" value="C:cytoplasm"/>
    <property type="evidence" value="ECO:0007669"/>
    <property type="project" value="TreeGrafter"/>
</dbReference>
<dbReference type="PIRSF" id="PIRSF000538">
    <property type="entry name" value="GlpK"/>
    <property type="match status" value="1"/>
</dbReference>
<dbReference type="InterPro" id="IPR043129">
    <property type="entry name" value="ATPase_NBD"/>
</dbReference>
<dbReference type="GO" id="GO:0019150">
    <property type="term" value="F:D-ribulokinase activity"/>
    <property type="evidence" value="ECO:0007669"/>
    <property type="project" value="TreeGrafter"/>
</dbReference>
<comment type="similarity">
    <text evidence="1">Belongs to the FGGY kinase family.</text>
</comment>
<feature type="region of interest" description="Disordered" evidence="4">
    <location>
        <begin position="207"/>
        <end position="226"/>
    </location>
</feature>
<dbReference type="Gene3D" id="1.20.58.2240">
    <property type="match status" value="1"/>
</dbReference>
<dbReference type="Pfam" id="PF02782">
    <property type="entry name" value="FGGY_C"/>
    <property type="match status" value="1"/>
</dbReference>
<dbReference type="AlphaFoldDB" id="A0A9P6Q7F7"/>
<dbReference type="Proteomes" id="UP000807716">
    <property type="component" value="Unassembled WGS sequence"/>
</dbReference>
<dbReference type="InterPro" id="IPR018484">
    <property type="entry name" value="FGGY_N"/>
</dbReference>